<name>A0ABW9ZY39_9BACT</name>
<dbReference type="Gene3D" id="3.20.20.190">
    <property type="entry name" value="Phosphatidylinositol (PI) phosphodiesterase"/>
    <property type="match status" value="1"/>
</dbReference>
<evidence type="ECO:0000256" key="1">
    <source>
        <dbReference type="SAM" id="SignalP"/>
    </source>
</evidence>
<keyword evidence="4" id="KW-1185">Reference proteome</keyword>
<dbReference type="RefSeq" id="WP_161819257.1">
    <property type="nucleotide sequence ID" value="NZ_JAACJS010000015.1"/>
</dbReference>
<sequence>MKQFFLKLLSACPFFWASCGPIAILAPPVSDTPNLAGTRPLQSGTLQKMEGVYVLAGGSKGLGKRFVCKVTGSRVAFFSEKDGIYFILQHGQQQSSGKTMYSGFWRYTKKKKQGKIELTGKNNSPALEGKFDGKRISLAFERPFTEAAVNKKFILLGHRGVQTESYPPYAENSLNALKHVEEYGVNGMEMDIRLTADNIPICVHDAIINLRTVQKTNLSGKWDSHTFDSIRSNVKLRDGQRVPSLEEALETFVSATTLTYLWLDIKEGKDIFKYIEPLVRKAYAKAASKNRHVVIIAGIPSGEIVDELHARPGYKGLPTLFEQGVDLAIENGGSFYGPRYTEGLHLAEGEKAHSNGIKMVCWTINKERVIKQYLREGNFDGFLTDNPAFVVYNLYTMF</sequence>
<evidence type="ECO:0000313" key="4">
    <source>
        <dbReference type="Proteomes" id="UP000753802"/>
    </source>
</evidence>
<dbReference type="CDD" id="cd08556">
    <property type="entry name" value="GDPD"/>
    <property type="match status" value="1"/>
</dbReference>
<protein>
    <submittedName>
        <fullName evidence="3">Glycerophosphodiester phosphodiesterase</fullName>
    </submittedName>
</protein>
<feature type="chain" id="PRO_5045774695" evidence="1">
    <location>
        <begin position="18"/>
        <end position="398"/>
    </location>
</feature>
<dbReference type="EMBL" id="JAACJS010000015">
    <property type="protein sequence ID" value="NCI50953.1"/>
    <property type="molecule type" value="Genomic_DNA"/>
</dbReference>
<dbReference type="PANTHER" id="PTHR46211:SF14">
    <property type="entry name" value="GLYCEROPHOSPHODIESTER PHOSPHODIESTERASE"/>
    <property type="match status" value="1"/>
</dbReference>
<dbReference type="Pfam" id="PF03009">
    <property type="entry name" value="GDPD"/>
    <property type="match status" value="1"/>
</dbReference>
<comment type="caution">
    <text evidence="3">The sequence shown here is derived from an EMBL/GenBank/DDBJ whole genome shotgun (WGS) entry which is preliminary data.</text>
</comment>
<reference evidence="3 4" key="1">
    <citation type="submission" date="2020-01" db="EMBL/GenBank/DDBJ databases">
        <title>Genome analysis.</title>
        <authorList>
            <person name="Wu S."/>
            <person name="Wang G."/>
        </authorList>
    </citation>
    <scope>NUCLEOTIDE SEQUENCE [LARGE SCALE GENOMIC DNA]</scope>
    <source>
        <strain evidence="3 4">SYL130</strain>
    </source>
</reference>
<evidence type="ECO:0000259" key="2">
    <source>
        <dbReference type="PROSITE" id="PS51704"/>
    </source>
</evidence>
<proteinExistence type="predicted"/>
<dbReference type="InterPro" id="IPR017946">
    <property type="entry name" value="PLC-like_Pdiesterase_TIM-brl"/>
</dbReference>
<evidence type="ECO:0000313" key="3">
    <source>
        <dbReference type="EMBL" id="NCI50953.1"/>
    </source>
</evidence>
<dbReference type="SUPFAM" id="SSF51695">
    <property type="entry name" value="PLC-like phosphodiesterases"/>
    <property type="match status" value="1"/>
</dbReference>
<dbReference type="PANTHER" id="PTHR46211">
    <property type="entry name" value="GLYCEROPHOSPHORYL DIESTER PHOSPHODIESTERASE"/>
    <property type="match status" value="1"/>
</dbReference>
<dbReference type="Proteomes" id="UP000753802">
    <property type="component" value="Unassembled WGS sequence"/>
</dbReference>
<keyword evidence="1" id="KW-0732">Signal</keyword>
<gene>
    <name evidence="3" type="ORF">GWC95_13550</name>
</gene>
<dbReference type="PROSITE" id="PS51704">
    <property type="entry name" value="GP_PDE"/>
    <property type="match status" value="1"/>
</dbReference>
<feature type="domain" description="GP-PDE" evidence="2">
    <location>
        <begin position="153"/>
        <end position="394"/>
    </location>
</feature>
<organism evidence="3 4">
    <name type="scientific">Sediminibacterium roseum</name>
    <dbReference type="NCBI Taxonomy" id="1978412"/>
    <lineage>
        <taxon>Bacteria</taxon>
        <taxon>Pseudomonadati</taxon>
        <taxon>Bacteroidota</taxon>
        <taxon>Chitinophagia</taxon>
        <taxon>Chitinophagales</taxon>
        <taxon>Chitinophagaceae</taxon>
        <taxon>Sediminibacterium</taxon>
    </lineage>
</organism>
<dbReference type="InterPro" id="IPR030395">
    <property type="entry name" value="GP_PDE_dom"/>
</dbReference>
<dbReference type="PROSITE" id="PS51257">
    <property type="entry name" value="PROKAR_LIPOPROTEIN"/>
    <property type="match status" value="1"/>
</dbReference>
<accession>A0ABW9ZY39</accession>
<feature type="signal peptide" evidence="1">
    <location>
        <begin position="1"/>
        <end position="17"/>
    </location>
</feature>